<organism evidence="1 2">
    <name type="scientific">Lachancea quebecensis</name>
    <dbReference type="NCBI Taxonomy" id="1654605"/>
    <lineage>
        <taxon>Eukaryota</taxon>
        <taxon>Fungi</taxon>
        <taxon>Dikarya</taxon>
        <taxon>Ascomycota</taxon>
        <taxon>Saccharomycotina</taxon>
        <taxon>Saccharomycetes</taxon>
        <taxon>Saccharomycetales</taxon>
        <taxon>Saccharomycetaceae</taxon>
        <taxon>Lachancea</taxon>
    </lineage>
</organism>
<reference evidence="2" key="1">
    <citation type="submission" date="2015-10" db="EMBL/GenBank/DDBJ databases">
        <authorList>
            <person name="Devillers H."/>
        </authorList>
    </citation>
    <scope>NUCLEOTIDE SEQUENCE [LARGE SCALE GENOMIC DNA]</scope>
</reference>
<sequence length="153" mass="16593">MPNLARQYVPGAGWPFLLKEAKQRCGRGARARRKNAVNAKKGMLGVARDPSGEAGHARIGRGMRSRGWAWNAVRGRECGRCHVGLGTWVCITCTGSRRTGKAILMSCFITAVRRYVPIPLCERLATGIMAMSPEKKMAGCRKLRAPGEAAPSV</sequence>
<accession>A0A0N7ML29</accession>
<dbReference type="Proteomes" id="UP000236544">
    <property type="component" value="Unassembled WGS sequence"/>
</dbReference>
<keyword evidence="2" id="KW-1185">Reference proteome</keyword>
<dbReference type="EMBL" id="LN890542">
    <property type="protein sequence ID" value="CUS21128.1"/>
    <property type="molecule type" value="Genomic_DNA"/>
</dbReference>
<gene>
    <name evidence="1" type="ORF">LAQU0_S02e06612g</name>
</gene>
<name>A0A0N7ML29_9SACH</name>
<evidence type="ECO:0000313" key="2">
    <source>
        <dbReference type="Proteomes" id="UP000236544"/>
    </source>
</evidence>
<dbReference type="AlphaFoldDB" id="A0A0N7ML29"/>
<protein>
    <submittedName>
        <fullName evidence="1">LAQU0S02e06612g1_1</fullName>
    </submittedName>
</protein>
<proteinExistence type="predicted"/>
<evidence type="ECO:0000313" key="1">
    <source>
        <dbReference type="EMBL" id="CUS21128.1"/>
    </source>
</evidence>